<keyword evidence="4 8" id="KW-0547">Nucleotide-binding</keyword>
<dbReference type="AlphaFoldDB" id="A0A133N956"/>
<comment type="function">
    <text evidence="8">Catalyzes the reversible transfer of the terminal phosphate group between ATP and AMP. Plays an important role in cellular energy homeostasis and in adenine nucleotide metabolism.</text>
</comment>
<evidence type="ECO:0000259" key="11">
    <source>
        <dbReference type="Pfam" id="PF05191"/>
    </source>
</evidence>
<evidence type="ECO:0000313" key="13">
    <source>
        <dbReference type="Proteomes" id="UP000070646"/>
    </source>
</evidence>
<protein>
    <recommendedName>
        <fullName evidence="8 10">Adenylate kinase</fullName>
        <shortName evidence="8">AK</shortName>
        <ecNumber evidence="8 10">2.7.4.3</ecNumber>
    </recommendedName>
    <alternativeName>
        <fullName evidence="8">ATP-AMP transphosphorylase</fullName>
    </alternativeName>
    <alternativeName>
        <fullName evidence="8">ATP:AMP phosphotransferase</fullName>
    </alternativeName>
    <alternativeName>
        <fullName evidence="8">Adenylate monophosphate kinase</fullName>
    </alternativeName>
</protein>
<feature type="binding site" evidence="8">
    <location>
        <position position="132"/>
    </location>
    <ligand>
        <name>ATP</name>
        <dbReference type="ChEBI" id="CHEBI:30616"/>
    </ligand>
</feature>
<dbReference type="SUPFAM" id="SSF52540">
    <property type="entry name" value="P-loop containing nucleoside triphosphate hydrolases"/>
    <property type="match status" value="1"/>
</dbReference>
<dbReference type="InterPro" id="IPR000850">
    <property type="entry name" value="Adenylat/UMP-CMP_kin"/>
</dbReference>
<evidence type="ECO:0000256" key="8">
    <source>
        <dbReference type="HAMAP-Rule" id="MF_00235"/>
    </source>
</evidence>
<dbReference type="InterPro" id="IPR006259">
    <property type="entry name" value="Adenyl_kin_sub"/>
</dbReference>
<feature type="region of interest" description="NMP" evidence="8">
    <location>
        <begin position="35"/>
        <end position="64"/>
    </location>
</feature>
<feature type="domain" description="Adenylate kinase active site lid" evidence="11">
    <location>
        <begin position="132"/>
        <end position="167"/>
    </location>
</feature>
<dbReference type="InterPro" id="IPR033690">
    <property type="entry name" value="Adenylat_kinase_CS"/>
</dbReference>
<comment type="subcellular location">
    <subcellularLocation>
        <location evidence="8 10">Cytoplasm</location>
    </subcellularLocation>
</comment>
<feature type="binding site" evidence="8">
    <location>
        <position position="158"/>
    </location>
    <ligand>
        <name>Zn(2+)</name>
        <dbReference type="ChEBI" id="CHEBI:29105"/>
        <note>structural</note>
    </ligand>
</feature>
<comment type="similarity">
    <text evidence="8 9">Belongs to the adenylate kinase family.</text>
</comment>
<feature type="binding site" evidence="8">
    <location>
        <position position="204"/>
    </location>
    <ligand>
        <name>ATP</name>
        <dbReference type="ChEBI" id="CHEBI:30616"/>
    </ligand>
</feature>
<sequence>MEMMPVKIVLLGPPGAGKGTQAKSISNRYSIPHISTGDIFRKNISENTPLGIEAKSYMDNGQLVPDEVTINMVKDRLQQDDCKNGYLLDGFPRTVHQAEALDNFLTEREESIDTALLIEVPKEFILERMTGRRVCPSCGASYHIKFNPPANDGKCDLCGSDVIQRKDDTEETVKERLDVYENQTQPLIDFYKNKKQLSVVDGTQAINEVFESICKILGSDK</sequence>
<evidence type="ECO:0000256" key="4">
    <source>
        <dbReference type="ARBA" id="ARBA00022741"/>
    </source>
</evidence>
<feature type="binding site" evidence="8">
    <location>
        <position position="97"/>
    </location>
    <ligand>
        <name>AMP</name>
        <dbReference type="ChEBI" id="CHEBI:456215"/>
    </ligand>
</feature>
<feature type="binding site" evidence="8">
    <location>
        <position position="138"/>
    </location>
    <ligand>
        <name>Zn(2+)</name>
        <dbReference type="ChEBI" id="CHEBI:29105"/>
        <note>structural</note>
    </ligand>
</feature>
<feature type="binding site" evidence="8">
    <location>
        <position position="135"/>
    </location>
    <ligand>
        <name>Zn(2+)</name>
        <dbReference type="ChEBI" id="CHEBI:29105"/>
        <note>structural</note>
    </ligand>
</feature>
<dbReference type="NCBIfam" id="TIGR01351">
    <property type="entry name" value="adk"/>
    <property type="match status" value="1"/>
</dbReference>
<comment type="subunit">
    <text evidence="8 10">Monomer.</text>
</comment>
<feature type="region of interest" description="LID" evidence="8">
    <location>
        <begin position="131"/>
        <end position="168"/>
    </location>
</feature>
<feature type="binding site" evidence="8">
    <location>
        <begin position="62"/>
        <end position="64"/>
    </location>
    <ligand>
        <name>AMP</name>
        <dbReference type="ChEBI" id="CHEBI:456215"/>
    </ligand>
</feature>
<dbReference type="NCBIfam" id="NF001379">
    <property type="entry name" value="PRK00279.1-1"/>
    <property type="match status" value="1"/>
</dbReference>
<dbReference type="EC" id="2.7.4.3" evidence="8 10"/>
<keyword evidence="2 8" id="KW-0479">Metal-binding</keyword>
<dbReference type="FunFam" id="3.40.50.300:FF:000106">
    <property type="entry name" value="Adenylate kinase mitochondrial"/>
    <property type="match status" value="1"/>
</dbReference>
<dbReference type="NCBIfam" id="NF011100">
    <property type="entry name" value="PRK14527.1"/>
    <property type="match status" value="1"/>
</dbReference>
<dbReference type="Pfam" id="PF05191">
    <property type="entry name" value="ADK_lid"/>
    <property type="match status" value="1"/>
</dbReference>
<dbReference type="Gene3D" id="3.40.50.300">
    <property type="entry name" value="P-loop containing nucleotide triphosphate hydrolases"/>
    <property type="match status" value="1"/>
</dbReference>
<evidence type="ECO:0000256" key="2">
    <source>
        <dbReference type="ARBA" id="ARBA00022723"/>
    </source>
</evidence>
<evidence type="ECO:0000313" key="12">
    <source>
        <dbReference type="EMBL" id="KXA12830.1"/>
    </source>
</evidence>
<feature type="binding site" evidence="8">
    <location>
        <begin position="15"/>
        <end position="20"/>
    </location>
    <ligand>
        <name>ATP</name>
        <dbReference type="ChEBI" id="CHEBI:30616"/>
    </ligand>
</feature>
<proteinExistence type="inferred from homology"/>
<feature type="binding site" evidence="8">
    <location>
        <position position="36"/>
    </location>
    <ligand>
        <name>AMP</name>
        <dbReference type="ChEBI" id="CHEBI:456215"/>
    </ligand>
</feature>
<name>A0A133N956_CLOPF</name>
<evidence type="ECO:0000256" key="5">
    <source>
        <dbReference type="ARBA" id="ARBA00022777"/>
    </source>
</evidence>
<dbReference type="Pfam" id="PF00406">
    <property type="entry name" value="ADK"/>
    <property type="match status" value="1"/>
</dbReference>
<dbReference type="GO" id="GO:0004017">
    <property type="term" value="F:AMP kinase activity"/>
    <property type="evidence" value="ECO:0007669"/>
    <property type="project" value="UniProtKB-UniRule"/>
</dbReference>
<dbReference type="GO" id="GO:0005737">
    <property type="term" value="C:cytoplasm"/>
    <property type="evidence" value="ECO:0007669"/>
    <property type="project" value="UniProtKB-SubCell"/>
</dbReference>
<comment type="domain">
    <text evidence="8">Consists of three domains, a large central CORE domain and two small peripheral domains, NMPbind and LID, which undergo movements during catalysis. The LID domain closes over the site of phosphoryl transfer upon ATP binding. Assembling and dissambling the active center during each catalytic cycle provides an effective means to prevent ATP hydrolysis. Some bacteria have evolved a zinc-coordinating structure that stabilizes the LID domain.</text>
</comment>
<dbReference type="NCBIfam" id="NF001380">
    <property type="entry name" value="PRK00279.1-2"/>
    <property type="match status" value="1"/>
</dbReference>
<feature type="binding site" evidence="8">
    <location>
        <position position="165"/>
    </location>
    <ligand>
        <name>AMP</name>
        <dbReference type="ChEBI" id="CHEBI:456215"/>
    </ligand>
</feature>
<dbReference type="CDD" id="cd01428">
    <property type="entry name" value="ADK"/>
    <property type="match status" value="1"/>
</dbReference>
<evidence type="ECO:0000256" key="3">
    <source>
        <dbReference type="ARBA" id="ARBA00022727"/>
    </source>
</evidence>
<evidence type="ECO:0000256" key="10">
    <source>
        <dbReference type="RuleBase" id="RU003331"/>
    </source>
</evidence>
<comment type="pathway">
    <text evidence="8">Purine metabolism; AMP biosynthesis via salvage pathway; AMP from ADP: step 1/1.</text>
</comment>
<dbReference type="GO" id="GO:0044209">
    <property type="term" value="P:AMP salvage"/>
    <property type="evidence" value="ECO:0007669"/>
    <property type="project" value="UniProtKB-UniRule"/>
</dbReference>
<dbReference type="PANTHER" id="PTHR23359">
    <property type="entry name" value="NUCLEOTIDE KINASE"/>
    <property type="match status" value="1"/>
</dbReference>
<dbReference type="PROSITE" id="PS00113">
    <property type="entry name" value="ADENYLATE_KINASE"/>
    <property type="match status" value="1"/>
</dbReference>
<dbReference type="PRINTS" id="PR00094">
    <property type="entry name" value="ADENYLTKNASE"/>
</dbReference>
<dbReference type="GO" id="GO:0005524">
    <property type="term" value="F:ATP binding"/>
    <property type="evidence" value="ECO:0007669"/>
    <property type="project" value="UniProtKB-UniRule"/>
</dbReference>
<evidence type="ECO:0000256" key="6">
    <source>
        <dbReference type="ARBA" id="ARBA00022833"/>
    </source>
</evidence>
<dbReference type="HAMAP" id="MF_00235">
    <property type="entry name" value="Adenylate_kinase_Adk"/>
    <property type="match status" value="1"/>
</dbReference>
<feature type="binding site" evidence="8">
    <location>
        <begin position="141"/>
        <end position="142"/>
    </location>
    <ligand>
        <name>ATP</name>
        <dbReference type="ChEBI" id="CHEBI:30616"/>
    </ligand>
</feature>
<organism evidence="12 13">
    <name type="scientific">Clostridium perfringens</name>
    <dbReference type="NCBI Taxonomy" id="1502"/>
    <lineage>
        <taxon>Bacteria</taxon>
        <taxon>Bacillati</taxon>
        <taxon>Bacillota</taxon>
        <taxon>Clostridia</taxon>
        <taxon>Eubacteriales</taxon>
        <taxon>Clostridiaceae</taxon>
        <taxon>Clostridium</taxon>
    </lineage>
</organism>
<accession>A0A133N956</accession>
<evidence type="ECO:0000256" key="7">
    <source>
        <dbReference type="ARBA" id="ARBA00022840"/>
    </source>
</evidence>
<dbReference type="EMBL" id="LRPU01000058">
    <property type="protein sequence ID" value="KXA12830.1"/>
    <property type="molecule type" value="Genomic_DNA"/>
</dbReference>
<keyword evidence="5 8" id="KW-0418">Kinase</keyword>
<keyword evidence="6 8" id="KW-0862">Zinc</keyword>
<keyword evidence="3 8" id="KW-0545">Nucleotide biosynthesis</keyword>
<dbReference type="PATRIC" id="fig|1502.174.peg.1127"/>
<dbReference type="GO" id="GO:0008270">
    <property type="term" value="F:zinc ion binding"/>
    <property type="evidence" value="ECO:0007669"/>
    <property type="project" value="UniProtKB-UniRule"/>
</dbReference>
<keyword evidence="8" id="KW-0963">Cytoplasm</keyword>
<feature type="binding site" evidence="8">
    <location>
        <position position="176"/>
    </location>
    <ligand>
        <name>AMP</name>
        <dbReference type="ChEBI" id="CHEBI:456215"/>
    </ligand>
</feature>
<keyword evidence="7 8" id="KW-0067">ATP-binding</keyword>
<evidence type="ECO:0000256" key="1">
    <source>
        <dbReference type="ARBA" id="ARBA00022679"/>
    </source>
</evidence>
<dbReference type="Proteomes" id="UP000070646">
    <property type="component" value="Unassembled WGS sequence"/>
</dbReference>
<dbReference type="InterPro" id="IPR007862">
    <property type="entry name" value="Adenylate_kinase_lid-dom"/>
</dbReference>
<comment type="catalytic activity">
    <reaction evidence="8 10">
        <text>AMP + ATP = 2 ADP</text>
        <dbReference type="Rhea" id="RHEA:12973"/>
        <dbReference type="ChEBI" id="CHEBI:30616"/>
        <dbReference type="ChEBI" id="CHEBI:456215"/>
        <dbReference type="ChEBI" id="CHEBI:456216"/>
        <dbReference type="EC" id="2.7.4.3"/>
    </reaction>
</comment>
<dbReference type="InterPro" id="IPR027417">
    <property type="entry name" value="P-loop_NTPase"/>
</dbReference>
<feature type="binding site" evidence="8">
    <location>
        <position position="41"/>
    </location>
    <ligand>
        <name>AMP</name>
        <dbReference type="ChEBI" id="CHEBI:456215"/>
    </ligand>
</feature>
<comment type="caution">
    <text evidence="12">The sequence shown here is derived from an EMBL/GenBank/DDBJ whole genome shotgun (WGS) entry which is preliminary data.</text>
</comment>
<feature type="binding site" evidence="8">
    <location>
        <position position="155"/>
    </location>
    <ligand>
        <name>Zn(2+)</name>
        <dbReference type="ChEBI" id="CHEBI:29105"/>
        <note>structural</note>
    </ligand>
</feature>
<reference evidence="12 13" key="1">
    <citation type="submission" date="2016-01" db="EMBL/GenBank/DDBJ databases">
        <authorList>
            <person name="Oliw E.H."/>
        </authorList>
    </citation>
    <scope>NUCLEOTIDE SEQUENCE [LARGE SCALE GENOMIC DNA]</scope>
    <source>
        <strain evidence="12 13">MJR7757A</strain>
    </source>
</reference>
<dbReference type="UniPathway" id="UPA00588">
    <property type="reaction ID" value="UER00649"/>
</dbReference>
<gene>
    <name evidence="8" type="primary">adk</name>
    <name evidence="12" type="ORF">HMPREF3222_01111</name>
</gene>
<evidence type="ECO:0000256" key="9">
    <source>
        <dbReference type="RuleBase" id="RU003330"/>
    </source>
</evidence>
<feature type="binding site" evidence="8">
    <location>
        <begin position="90"/>
        <end position="93"/>
    </location>
    <ligand>
        <name>AMP</name>
        <dbReference type="ChEBI" id="CHEBI:456215"/>
    </ligand>
</feature>
<keyword evidence="1 8" id="KW-0808">Transferase</keyword>
<dbReference type="NCBIfam" id="NF001381">
    <property type="entry name" value="PRK00279.1-3"/>
    <property type="match status" value="1"/>
</dbReference>